<dbReference type="AlphaFoldDB" id="A0A814DVU9"/>
<dbReference type="InterPro" id="IPR002048">
    <property type="entry name" value="EF_hand_dom"/>
</dbReference>
<dbReference type="InterPro" id="IPR018247">
    <property type="entry name" value="EF_Hand_1_Ca_BS"/>
</dbReference>
<dbReference type="Proteomes" id="UP000663860">
    <property type="component" value="Unassembled WGS sequence"/>
</dbReference>
<keyword evidence="2" id="KW-0677">Repeat</keyword>
<dbReference type="Proteomes" id="UP000663891">
    <property type="component" value="Unassembled WGS sequence"/>
</dbReference>
<evidence type="ECO:0000313" key="9">
    <source>
        <dbReference type="Proteomes" id="UP000663891"/>
    </source>
</evidence>
<dbReference type="EMBL" id="CAJNON010000097">
    <property type="protein sequence ID" value="CAF0960337.1"/>
    <property type="molecule type" value="Genomic_DNA"/>
</dbReference>
<dbReference type="InterPro" id="IPR011992">
    <property type="entry name" value="EF-hand-dom_pair"/>
</dbReference>
<evidence type="ECO:0000313" key="6">
    <source>
        <dbReference type="EMBL" id="CAF0960337.1"/>
    </source>
</evidence>
<dbReference type="PANTHER" id="PTHR23055:SF69">
    <property type="entry name" value="NEURONAL CALCIUM SENSOR 2"/>
    <property type="match status" value="1"/>
</dbReference>
<dbReference type="Proteomes" id="UP000663868">
    <property type="component" value="Unassembled WGS sequence"/>
</dbReference>
<feature type="domain" description="EF-hand" evidence="4">
    <location>
        <begin position="155"/>
        <end position="183"/>
    </location>
</feature>
<evidence type="ECO:0000256" key="1">
    <source>
        <dbReference type="ARBA" id="ARBA00022723"/>
    </source>
</evidence>
<feature type="domain" description="EF-hand" evidence="4">
    <location>
        <begin position="104"/>
        <end position="139"/>
    </location>
</feature>
<reference evidence="6" key="1">
    <citation type="submission" date="2021-02" db="EMBL/GenBank/DDBJ databases">
        <authorList>
            <person name="Nowell W R."/>
        </authorList>
    </citation>
    <scope>NUCLEOTIDE SEQUENCE</scope>
</reference>
<accession>A0A814DVU9</accession>
<evidence type="ECO:0000313" key="8">
    <source>
        <dbReference type="EMBL" id="CAF3632867.1"/>
    </source>
</evidence>
<dbReference type="GO" id="GO:0005509">
    <property type="term" value="F:calcium ion binding"/>
    <property type="evidence" value="ECO:0007669"/>
    <property type="project" value="InterPro"/>
</dbReference>
<dbReference type="SMART" id="SM00054">
    <property type="entry name" value="EFh"/>
    <property type="match status" value="3"/>
</dbReference>
<evidence type="ECO:0000313" key="7">
    <source>
        <dbReference type="EMBL" id="CAF3492144.1"/>
    </source>
</evidence>
<feature type="domain" description="EF-hand" evidence="4">
    <location>
        <begin position="68"/>
        <end position="103"/>
    </location>
</feature>
<dbReference type="CDD" id="cd00051">
    <property type="entry name" value="EFh"/>
    <property type="match status" value="1"/>
</dbReference>
<comment type="caution">
    <text evidence="6">The sequence shown here is derived from an EMBL/GenBank/DDBJ whole genome shotgun (WGS) entry which is preliminary data.</text>
</comment>
<dbReference type="EMBL" id="CAJOAY010000022">
    <property type="protein sequence ID" value="CAF3492144.1"/>
    <property type="molecule type" value="Genomic_DNA"/>
</dbReference>
<dbReference type="Proteomes" id="UP000663881">
    <property type="component" value="Unassembled WGS sequence"/>
</dbReference>
<dbReference type="InterPro" id="IPR028846">
    <property type="entry name" value="Recoverin"/>
</dbReference>
<sequence>MGNFLHHHQLDEDLSLNDYRYLMKQTHLTPHVIQGWYREFLSICPNGHLNKNQFIKFYKELENSSTKNVENIAENVFQAFDHNGNRRIDFKEFLIAYALTSTGEPVDKLHYTFTLFDKDQSQTIELIEMIEILKKLFTITRNEIKECSPECVAYDIFRILDLDHNQSISKEEFINGCLQNQAIRNVLSPFECNYPPRK</sequence>
<evidence type="ECO:0000256" key="2">
    <source>
        <dbReference type="ARBA" id="ARBA00022737"/>
    </source>
</evidence>
<evidence type="ECO:0000259" key="4">
    <source>
        <dbReference type="PROSITE" id="PS50222"/>
    </source>
</evidence>
<dbReference type="OrthoDB" id="191686at2759"/>
<gene>
    <name evidence="5" type="ORF">IZO911_LOCUS14609</name>
    <name evidence="8" type="ORF">KXQ929_LOCUS6760</name>
    <name evidence="7" type="ORF">OKA104_LOCUS995</name>
    <name evidence="6" type="ORF">VCS650_LOCUS12566</name>
</gene>
<dbReference type="PRINTS" id="PR00450">
    <property type="entry name" value="RECOVERIN"/>
</dbReference>
<dbReference type="EMBL" id="CAJOBB010000266">
    <property type="protein sequence ID" value="CAF3632867.1"/>
    <property type="molecule type" value="Genomic_DNA"/>
</dbReference>
<protein>
    <recommendedName>
        <fullName evidence="4">EF-hand domain-containing protein</fullName>
    </recommendedName>
</protein>
<keyword evidence="1" id="KW-0479">Metal-binding</keyword>
<organism evidence="6 9">
    <name type="scientific">Adineta steineri</name>
    <dbReference type="NCBI Taxonomy" id="433720"/>
    <lineage>
        <taxon>Eukaryota</taxon>
        <taxon>Metazoa</taxon>
        <taxon>Spiralia</taxon>
        <taxon>Gnathifera</taxon>
        <taxon>Rotifera</taxon>
        <taxon>Eurotatoria</taxon>
        <taxon>Bdelloidea</taxon>
        <taxon>Adinetida</taxon>
        <taxon>Adinetidae</taxon>
        <taxon>Adineta</taxon>
    </lineage>
</organism>
<dbReference type="PANTHER" id="PTHR23055">
    <property type="entry name" value="CALCIUM BINDING PROTEINS"/>
    <property type="match status" value="1"/>
</dbReference>
<keyword evidence="3" id="KW-0106">Calcium</keyword>
<dbReference type="PROSITE" id="PS00018">
    <property type="entry name" value="EF_HAND_1"/>
    <property type="match status" value="3"/>
</dbReference>
<dbReference type="Pfam" id="PF13499">
    <property type="entry name" value="EF-hand_7"/>
    <property type="match status" value="1"/>
</dbReference>
<dbReference type="EMBL" id="CAJNOE010000122">
    <property type="protein sequence ID" value="CAF0944101.1"/>
    <property type="molecule type" value="Genomic_DNA"/>
</dbReference>
<dbReference type="SUPFAM" id="SSF47473">
    <property type="entry name" value="EF-hand"/>
    <property type="match status" value="1"/>
</dbReference>
<evidence type="ECO:0000313" key="5">
    <source>
        <dbReference type="EMBL" id="CAF0944101.1"/>
    </source>
</evidence>
<proteinExistence type="predicted"/>
<dbReference type="Gene3D" id="1.10.238.10">
    <property type="entry name" value="EF-hand"/>
    <property type="match status" value="1"/>
</dbReference>
<dbReference type="PROSITE" id="PS50222">
    <property type="entry name" value="EF_HAND_2"/>
    <property type="match status" value="3"/>
</dbReference>
<name>A0A814DVU9_9BILA</name>
<evidence type="ECO:0000256" key="3">
    <source>
        <dbReference type="ARBA" id="ARBA00022837"/>
    </source>
</evidence>